<organism evidence="2 3">
    <name type="scientific">Allopseudospirillum japonicum</name>
    <dbReference type="NCBI Taxonomy" id="64971"/>
    <lineage>
        <taxon>Bacteria</taxon>
        <taxon>Pseudomonadati</taxon>
        <taxon>Pseudomonadota</taxon>
        <taxon>Gammaproteobacteria</taxon>
        <taxon>Oceanospirillales</taxon>
        <taxon>Oceanospirillaceae</taxon>
        <taxon>Allopseudospirillum</taxon>
    </lineage>
</organism>
<dbReference type="Gene3D" id="3.40.50.1820">
    <property type="entry name" value="alpha/beta hydrolase"/>
    <property type="match status" value="1"/>
</dbReference>
<proteinExistence type="predicted"/>
<name>A0A1H6UI41_9GAMM</name>
<dbReference type="EMBL" id="FNYH01000015">
    <property type="protein sequence ID" value="SEI87850.1"/>
    <property type="molecule type" value="Genomic_DNA"/>
</dbReference>
<evidence type="ECO:0000313" key="2">
    <source>
        <dbReference type="EMBL" id="SEI87850.1"/>
    </source>
</evidence>
<keyword evidence="3" id="KW-1185">Reference proteome</keyword>
<protein>
    <submittedName>
        <fullName evidence="2">Alpha/beta hydrolase fold</fullName>
    </submittedName>
</protein>
<evidence type="ECO:0000259" key="1">
    <source>
        <dbReference type="Pfam" id="PF00561"/>
    </source>
</evidence>
<sequence length="608" mass="69865">MSLTAPFMTGWPLSFPPLRIDQLANMLLITSADNPTQRKNTRHWLSEFNGLWLKNLFSLRDGMQTLGQHLPMLQVFQASMDHMLKPLVIAAEHAVERGQDPDLAMQDNERIEARYAQLLYDMCDWLIVEGQFSRKRCQALLQQPEGQWRLLATLAELQWLELQYHSYGLTRLEALKELLFSLLQVIGQSTLQEAKHQPFRKFDDLGDPKDTDADYLEACAQRLISLHQHYAFDIRRFVNESPYAKLGACDYEIVPQSELYSVRLRHYKRPRGIHKNNKTIYLASPMINRCEIFDLAPGKSVIEGLIRQGYDVYMVDYGNPTSSQAELGLDFYGKEVHDAYLDLIKARHPKQPLEVMAYCMGGTLFLPYLARRAQEFEARGQTLDIKKLALMSTPIKFDDELSGHKPMRDVIREHYDPKLIEFFFGHSNVPPQVIEAGMHMIQPGVSYTVAKGFYARAAFPNAINDAAPFLYWLHHGTSFGTRAHREWIDKIFLHNQIWTGEYKLSSEIAELDGQPVDMEALTRHQVALFDYRGQRDPIAPVGSCVASERWGRTHEGNLQCTRGGLNRTIERNIGHIFVVSKTLLAEYMQQVLAFLENDETCEPQTKDL</sequence>
<accession>A0A1H6UI41</accession>
<dbReference type="SUPFAM" id="SSF53474">
    <property type="entry name" value="alpha/beta-Hydrolases"/>
    <property type="match status" value="1"/>
</dbReference>
<dbReference type="GO" id="GO:0016787">
    <property type="term" value="F:hydrolase activity"/>
    <property type="evidence" value="ECO:0007669"/>
    <property type="project" value="UniProtKB-KW"/>
</dbReference>
<dbReference type="Pfam" id="PF00561">
    <property type="entry name" value="Abhydrolase_1"/>
    <property type="match status" value="1"/>
</dbReference>
<dbReference type="InterPro" id="IPR051321">
    <property type="entry name" value="PHA/PHB_synthase"/>
</dbReference>
<feature type="domain" description="AB hydrolase-1" evidence="1">
    <location>
        <begin position="301"/>
        <end position="398"/>
    </location>
</feature>
<dbReference type="PANTHER" id="PTHR36837">
    <property type="entry name" value="POLY(3-HYDROXYALKANOATE) POLYMERASE SUBUNIT PHAC"/>
    <property type="match status" value="1"/>
</dbReference>
<reference evidence="3" key="1">
    <citation type="submission" date="2016-10" db="EMBL/GenBank/DDBJ databases">
        <authorList>
            <person name="Varghese N."/>
            <person name="Submissions S."/>
        </authorList>
    </citation>
    <scope>NUCLEOTIDE SEQUENCE [LARGE SCALE GENOMIC DNA]</scope>
    <source>
        <strain evidence="3">DSM 7165</strain>
    </source>
</reference>
<evidence type="ECO:0000313" key="3">
    <source>
        <dbReference type="Proteomes" id="UP000242999"/>
    </source>
</evidence>
<dbReference type="InterPro" id="IPR029058">
    <property type="entry name" value="AB_hydrolase_fold"/>
</dbReference>
<dbReference type="AlphaFoldDB" id="A0A1H6UI41"/>
<dbReference type="OrthoDB" id="9767934at2"/>
<keyword evidence="2" id="KW-0378">Hydrolase</keyword>
<dbReference type="PANTHER" id="PTHR36837:SF2">
    <property type="entry name" value="POLY(3-HYDROXYALKANOATE) POLYMERASE SUBUNIT PHAC"/>
    <property type="match status" value="1"/>
</dbReference>
<gene>
    <name evidence="2" type="ORF">SAMN05421831_1156</name>
</gene>
<dbReference type="STRING" id="64971.SAMN05421831_1156"/>
<dbReference type="RefSeq" id="WP_093311962.1">
    <property type="nucleotide sequence ID" value="NZ_FNYH01000015.1"/>
</dbReference>
<dbReference type="InterPro" id="IPR000073">
    <property type="entry name" value="AB_hydrolase_1"/>
</dbReference>
<dbReference type="Proteomes" id="UP000242999">
    <property type="component" value="Unassembled WGS sequence"/>
</dbReference>